<sequence length="324" mass="36082">MSNPSVGSANPSASLPALWGYILPALNHIARSPTNDFEKAPGIDISYRMGIHTATYDYFTTLRDGTPGTYPTATVAASGRERQMVRGADLYMHLDQFFADLVRELHLGAPEDDTTLIQYLVPCFKRYTVSAHSINRLLNYVNRHYVKRAVDEDKGWLTLGDMLDTVAKSIQDGGGVTREEILKKLKRKRMQEIKKWGYQDGGSPEQLALAELCAEAASPLDRVVTIEALALRRFRTEFVEPLLAAPKMRRRKRAGAPSVAKPKMGLPEGRLVRAVQKVLEVQGVDQVTRRGLASDLDEMLFAVGVHNTHSLRKKLKTLARDLPS</sequence>
<keyword evidence="2" id="KW-1185">Reference proteome</keyword>
<protein>
    <submittedName>
        <fullName evidence="1">Uncharacterized protein</fullName>
    </submittedName>
</protein>
<dbReference type="InterPro" id="IPR016159">
    <property type="entry name" value="Cullin_repeat-like_dom_sf"/>
</dbReference>
<dbReference type="STRING" id="870435.A0A0C3JED9"/>
<reference evidence="1 2" key="1">
    <citation type="submission" date="2014-04" db="EMBL/GenBank/DDBJ databases">
        <authorList>
            <consortium name="DOE Joint Genome Institute"/>
            <person name="Kuo A."/>
            <person name="Kohler A."/>
            <person name="Costa M.D."/>
            <person name="Nagy L.G."/>
            <person name="Floudas D."/>
            <person name="Copeland A."/>
            <person name="Barry K.W."/>
            <person name="Cichocki N."/>
            <person name="Veneault-Fourrey C."/>
            <person name="LaButti K."/>
            <person name="Lindquist E.A."/>
            <person name="Lipzen A."/>
            <person name="Lundell T."/>
            <person name="Morin E."/>
            <person name="Murat C."/>
            <person name="Sun H."/>
            <person name="Tunlid A."/>
            <person name="Henrissat B."/>
            <person name="Grigoriev I.V."/>
            <person name="Hibbett D.S."/>
            <person name="Martin F."/>
            <person name="Nordberg H.P."/>
            <person name="Cantor M.N."/>
            <person name="Hua S.X."/>
        </authorList>
    </citation>
    <scope>NUCLEOTIDE SEQUENCE [LARGE SCALE GENOMIC DNA]</scope>
    <source>
        <strain evidence="1 2">Marx 270</strain>
    </source>
</reference>
<evidence type="ECO:0000313" key="2">
    <source>
        <dbReference type="Proteomes" id="UP000054217"/>
    </source>
</evidence>
<dbReference type="HOGENOM" id="CLU_074864_0_0_1"/>
<organism evidence="1 2">
    <name type="scientific">Pisolithus tinctorius Marx 270</name>
    <dbReference type="NCBI Taxonomy" id="870435"/>
    <lineage>
        <taxon>Eukaryota</taxon>
        <taxon>Fungi</taxon>
        <taxon>Dikarya</taxon>
        <taxon>Basidiomycota</taxon>
        <taxon>Agaricomycotina</taxon>
        <taxon>Agaricomycetes</taxon>
        <taxon>Agaricomycetidae</taxon>
        <taxon>Boletales</taxon>
        <taxon>Sclerodermatineae</taxon>
        <taxon>Pisolithaceae</taxon>
        <taxon>Pisolithus</taxon>
    </lineage>
</organism>
<dbReference type="AlphaFoldDB" id="A0A0C3JED9"/>
<dbReference type="OrthoDB" id="27073at2759"/>
<dbReference type="SUPFAM" id="SSF74788">
    <property type="entry name" value="Cullin repeat-like"/>
    <property type="match status" value="1"/>
</dbReference>
<dbReference type="Proteomes" id="UP000054217">
    <property type="component" value="Unassembled WGS sequence"/>
</dbReference>
<reference evidence="2" key="2">
    <citation type="submission" date="2015-01" db="EMBL/GenBank/DDBJ databases">
        <title>Evolutionary Origins and Diversification of the Mycorrhizal Mutualists.</title>
        <authorList>
            <consortium name="DOE Joint Genome Institute"/>
            <consortium name="Mycorrhizal Genomics Consortium"/>
            <person name="Kohler A."/>
            <person name="Kuo A."/>
            <person name="Nagy L.G."/>
            <person name="Floudas D."/>
            <person name="Copeland A."/>
            <person name="Barry K.W."/>
            <person name="Cichocki N."/>
            <person name="Veneault-Fourrey C."/>
            <person name="LaButti K."/>
            <person name="Lindquist E.A."/>
            <person name="Lipzen A."/>
            <person name="Lundell T."/>
            <person name="Morin E."/>
            <person name="Murat C."/>
            <person name="Riley R."/>
            <person name="Ohm R."/>
            <person name="Sun H."/>
            <person name="Tunlid A."/>
            <person name="Henrissat B."/>
            <person name="Grigoriev I.V."/>
            <person name="Hibbett D.S."/>
            <person name="Martin F."/>
        </authorList>
    </citation>
    <scope>NUCLEOTIDE SEQUENCE [LARGE SCALE GENOMIC DNA]</scope>
    <source>
        <strain evidence="2">Marx 270</strain>
    </source>
</reference>
<proteinExistence type="predicted"/>
<name>A0A0C3JED9_PISTI</name>
<accession>A0A0C3JED9</accession>
<dbReference type="EMBL" id="KN831960">
    <property type="protein sequence ID" value="KIO07443.1"/>
    <property type="molecule type" value="Genomic_DNA"/>
</dbReference>
<dbReference type="InParanoid" id="A0A0C3JED9"/>
<evidence type="ECO:0000313" key="1">
    <source>
        <dbReference type="EMBL" id="KIO07443.1"/>
    </source>
</evidence>
<gene>
    <name evidence="1" type="ORF">M404DRAFT_14820</name>
</gene>
<dbReference type="Gene3D" id="1.20.1310.10">
    <property type="entry name" value="Cullin Repeats"/>
    <property type="match status" value="1"/>
</dbReference>